<evidence type="ECO:0000313" key="1">
    <source>
        <dbReference type="EMBL" id="GAL34960.1"/>
    </source>
</evidence>
<protein>
    <submittedName>
        <fullName evidence="1">Uncharacterized protein</fullName>
    </submittedName>
</protein>
<evidence type="ECO:0000313" key="2">
    <source>
        <dbReference type="Proteomes" id="UP000029224"/>
    </source>
</evidence>
<comment type="caution">
    <text evidence="1">The sequence shown here is derived from an EMBL/GenBank/DDBJ whole genome shotgun (WGS) entry which is preliminary data.</text>
</comment>
<name>A0A090T4S4_9VIBR</name>
<proteinExistence type="predicted"/>
<reference evidence="1 2" key="2">
    <citation type="submission" date="2014-09" db="EMBL/GenBank/DDBJ databases">
        <authorList>
            <consortium name="NBRP consortium"/>
            <person name="Sawabe T."/>
            <person name="Meirelles P."/>
            <person name="Nakanishi M."/>
            <person name="Sayaka M."/>
            <person name="Hattori M."/>
            <person name="Ohkuma M."/>
        </authorList>
    </citation>
    <scope>NUCLEOTIDE SEQUENCE [LARGE SCALE GENOMIC DNA]</scope>
    <source>
        <strain evidence="1 2">JCM 19240</strain>
    </source>
</reference>
<organism evidence="1 2">
    <name type="scientific">Vibrio maritimus</name>
    <dbReference type="NCBI Taxonomy" id="990268"/>
    <lineage>
        <taxon>Bacteria</taxon>
        <taxon>Pseudomonadati</taxon>
        <taxon>Pseudomonadota</taxon>
        <taxon>Gammaproteobacteria</taxon>
        <taxon>Vibrionales</taxon>
        <taxon>Vibrionaceae</taxon>
        <taxon>Vibrio</taxon>
    </lineage>
</organism>
<dbReference type="EMBL" id="BBMT01000006">
    <property type="protein sequence ID" value="GAL34960.1"/>
    <property type="molecule type" value="Genomic_DNA"/>
</dbReference>
<keyword evidence="2" id="KW-1185">Reference proteome</keyword>
<reference evidence="1 2" key="1">
    <citation type="submission" date="2014-09" db="EMBL/GenBank/DDBJ databases">
        <title>Vibrio maritimus JCM 19240. (C210) whole genome shotgun sequence.</title>
        <authorList>
            <person name="Sawabe T."/>
            <person name="Meirelles P."/>
            <person name="Nakanishi M."/>
            <person name="Sayaka M."/>
            <person name="Hattori M."/>
            <person name="Ohkuma M."/>
        </authorList>
    </citation>
    <scope>NUCLEOTIDE SEQUENCE [LARGE SCALE GENOMIC DNA]</scope>
    <source>
        <strain evidence="1 2">JCM 19240</strain>
    </source>
</reference>
<sequence>MLSPKVSFDISLSGNTFVSTTAVIVSGLSLTPEFTEEDSIITS</sequence>
<dbReference type="AlphaFoldDB" id="A0A090T4S4"/>
<gene>
    <name evidence="1" type="ORF">JCM19240_3330</name>
</gene>
<dbReference type="Proteomes" id="UP000029224">
    <property type="component" value="Unassembled WGS sequence"/>
</dbReference>
<accession>A0A090T4S4</accession>